<dbReference type="GO" id="GO:0009097">
    <property type="term" value="P:isoleucine biosynthetic process"/>
    <property type="evidence" value="ECO:0007669"/>
    <property type="project" value="TreeGrafter"/>
</dbReference>
<feature type="region of interest" description="Disordered" evidence="6">
    <location>
        <begin position="297"/>
        <end position="323"/>
    </location>
</feature>
<feature type="compositionally biased region" description="Polar residues" evidence="6">
    <location>
        <begin position="197"/>
        <end position="210"/>
    </location>
</feature>
<keyword evidence="3" id="KW-0663">Pyridoxal phosphate</keyword>
<organism evidence="8 9">
    <name type="scientific">Heracleum sosnowskyi</name>
    <dbReference type="NCBI Taxonomy" id="360622"/>
    <lineage>
        <taxon>Eukaryota</taxon>
        <taxon>Viridiplantae</taxon>
        <taxon>Streptophyta</taxon>
        <taxon>Embryophyta</taxon>
        <taxon>Tracheophyta</taxon>
        <taxon>Spermatophyta</taxon>
        <taxon>Magnoliopsida</taxon>
        <taxon>eudicotyledons</taxon>
        <taxon>Gunneridae</taxon>
        <taxon>Pentapetalae</taxon>
        <taxon>asterids</taxon>
        <taxon>campanulids</taxon>
        <taxon>Apiales</taxon>
        <taxon>Apiaceae</taxon>
        <taxon>Apioideae</taxon>
        <taxon>apioid superclade</taxon>
        <taxon>Tordylieae</taxon>
        <taxon>Tordyliinae</taxon>
        <taxon>Heracleum</taxon>
    </lineage>
</organism>
<feature type="region of interest" description="Disordered" evidence="6">
    <location>
        <begin position="190"/>
        <end position="224"/>
    </location>
</feature>
<evidence type="ECO:0000313" key="8">
    <source>
        <dbReference type="EMBL" id="KAK1356678.1"/>
    </source>
</evidence>
<evidence type="ECO:0000256" key="4">
    <source>
        <dbReference type="ARBA" id="ARBA00023239"/>
    </source>
</evidence>
<gene>
    <name evidence="8" type="ORF">POM88_049934</name>
</gene>
<dbReference type="AlphaFoldDB" id="A0AAD8GXZ9"/>
<dbReference type="SUPFAM" id="SSF53686">
    <property type="entry name" value="Tryptophan synthase beta subunit-like PLP-dependent enzymes"/>
    <property type="match status" value="1"/>
</dbReference>
<feature type="domain" description="ACT-like" evidence="7">
    <location>
        <begin position="53"/>
        <end position="108"/>
    </location>
</feature>
<sequence>MFEENKSILEPEGALALAGAEAYCKYYNLKDANVVAIASGANMNFDRLGLVTELADVGRQKEAVLATIFPEELGHFKQFCGLVGPINITEFRYRYNSAKEDALVLYRLVAATWTDFISATATTTTAILGICSAELSICLKKVGSNTGKWKSDCAEVDLVSQRSFDAGQTLGINARFLQAVHLFQPIGGDNQLEETTSEQPVSISSQSPCSEITEDVDRPSSFGDEDIKAPVVEAHAREIDIDPSAPGVTQKSPFEVDTSAPDAPQDTPLHVSPTHPLEVDTSAPDALQDTPLHVSLTHPLEDDTTSPLIDTSPHVPPTSQSFASSHSFAFTPIPLKASTYEETPSTEQVRPFVSFGFGSASLPTVLKDKFCDAPKYRDEKYTRPN</sequence>
<dbReference type="GO" id="GO:0003941">
    <property type="term" value="F:L-serine ammonia-lyase activity"/>
    <property type="evidence" value="ECO:0007669"/>
    <property type="project" value="TreeGrafter"/>
</dbReference>
<dbReference type="InterPro" id="IPR036052">
    <property type="entry name" value="TrpB-like_PALP_sf"/>
</dbReference>
<dbReference type="GO" id="GO:0006565">
    <property type="term" value="P:L-serine catabolic process"/>
    <property type="evidence" value="ECO:0007669"/>
    <property type="project" value="TreeGrafter"/>
</dbReference>
<evidence type="ECO:0000256" key="6">
    <source>
        <dbReference type="SAM" id="MobiDB-lite"/>
    </source>
</evidence>
<dbReference type="InterPro" id="IPR038110">
    <property type="entry name" value="TD_ACT-like_sf"/>
</dbReference>
<accession>A0AAD8GXZ9</accession>
<keyword evidence="9" id="KW-1185">Reference proteome</keyword>
<evidence type="ECO:0000256" key="1">
    <source>
        <dbReference type="ARBA" id="ARBA00001933"/>
    </source>
</evidence>
<dbReference type="Gene3D" id="3.40.50.1100">
    <property type="match status" value="1"/>
</dbReference>
<proteinExistence type="predicted"/>
<comment type="cofactor">
    <cofactor evidence="1">
        <name>pyridoxal 5'-phosphate</name>
        <dbReference type="ChEBI" id="CHEBI:597326"/>
    </cofactor>
</comment>
<dbReference type="Pfam" id="PF00585">
    <property type="entry name" value="Thr_dehydrat_C"/>
    <property type="match status" value="1"/>
</dbReference>
<dbReference type="Gene3D" id="3.40.1020.10">
    <property type="entry name" value="Biosynthetic Threonine Deaminase, Domain 3"/>
    <property type="match status" value="1"/>
</dbReference>
<dbReference type="InterPro" id="IPR001721">
    <property type="entry name" value="TD_ACT-like"/>
</dbReference>
<dbReference type="PANTHER" id="PTHR48078">
    <property type="entry name" value="THREONINE DEHYDRATASE, MITOCHONDRIAL-RELATED"/>
    <property type="match status" value="1"/>
</dbReference>
<dbReference type="SUPFAM" id="SSF55021">
    <property type="entry name" value="ACT-like"/>
    <property type="match status" value="1"/>
</dbReference>
<dbReference type="GO" id="GO:0006567">
    <property type="term" value="P:L-threonine catabolic process"/>
    <property type="evidence" value="ECO:0007669"/>
    <property type="project" value="TreeGrafter"/>
</dbReference>
<evidence type="ECO:0000256" key="5">
    <source>
        <dbReference type="ARBA" id="ARBA00029440"/>
    </source>
</evidence>
<feature type="region of interest" description="Disordered" evidence="6">
    <location>
        <begin position="238"/>
        <end position="284"/>
    </location>
</feature>
<reference evidence="8" key="1">
    <citation type="submission" date="2023-02" db="EMBL/GenBank/DDBJ databases">
        <title>Genome of toxic invasive species Heracleum sosnowskyi carries increased number of genes despite the absence of recent whole-genome duplications.</title>
        <authorList>
            <person name="Schelkunov M."/>
            <person name="Shtratnikova V."/>
            <person name="Makarenko M."/>
            <person name="Klepikova A."/>
            <person name="Omelchenko D."/>
            <person name="Novikova G."/>
            <person name="Obukhova E."/>
            <person name="Bogdanov V."/>
            <person name="Penin A."/>
            <person name="Logacheva M."/>
        </authorList>
    </citation>
    <scope>NUCLEOTIDE SEQUENCE</scope>
    <source>
        <strain evidence="8">Hsosn_3</strain>
        <tissue evidence="8">Leaf</tissue>
    </source>
</reference>
<evidence type="ECO:0000256" key="2">
    <source>
        <dbReference type="ARBA" id="ARBA00022605"/>
    </source>
</evidence>
<evidence type="ECO:0000313" key="9">
    <source>
        <dbReference type="Proteomes" id="UP001237642"/>
    </source>
</evidence>
<keyword evidence="4" id="KW-0456">Lyase</keyword>
<dbReference type="InterPro" id="IPR045865">
    <property type="entry name" value="ACT-like_dom_sf"/>
</dbReference>
<name>A0AAD8GXZ9_9APIA</name>
<protein>
    <recommendedName>
        <fullName evidence="7">ACT-like domain-containing protein</fullName>
    </recommendedName>
</protein>
<dbReference type="PANTHER" id="PTHR48078:SF11">
    <property type="entry name" value="THREONINE DEHYDRATASE, MITOCHONDRIAL"/>
    <property type="match status" value="1"/>
</dbReference>
<keyword evidence="2" id="KW-0028">Amino-acid biosynthesis</keyword>
<evidence type="ECO:0000256" key="3">
    <source>
        <dbReference type="ARBA" id="ARBA00022898"/>
    </source>
</evidence>
<reference evidence="8" key="2">
    <citation type="submission" date="2023-05" db="EMBL/GenBank/DDBJ databases">
        <authorList>
            <person name="Schelkunov M.I."/>
        </authorList>
    </citation>
    <scope>NUCLEOTIDE SEQUENCE</scope>
    <source>
        <strain evidence="8">Hsosn_3</strain>
        <tissue evidence="8">Leaf</tissue>
    </source>
</reference>
<dbReference type="InterPro" id="IPR050147">
    <property type="entry name" value="Ser/Thr_Dehydratase"/>
</dbReference>
<evidence type="ECO:0000259" key="7">
    <source>
        <dbReference type="Pfam" id="PF00585"/>
    </source>
</evidence>
<comment type="caution">
    <text evidence="8">The sequence shown here is derived from an EMBL/GenBank/DDBJ whole genome shotgun (WGS) entry which is preliminary data.</text>
</comment>
<comment type="pathway">
    <text evidence="5">Amino-acid biosynthesis.</text>
</comment>
<dbReference type="EMBL" id="JAUIZM010000011">
    <property type="protein sequence ID" value="KAK1356678.1"/>
    <property type="molecule type" value="Genomic_DNA"/>
</dbReference>
<dbReference type="GO" id="GO:0004794">
    <property type="term" value="F:threonine deaminase activity"/>
    <property type="evidence" value="ECO:0007669"/>
    <property type="project" value="TreeGrafter"/>
</dbReference>
<dbReference type="Proteomes" id="UP001237642">
    <property type="component" value="Unassembled WGS sequence"/>
</dbReference>